<dbReference type="Pfam" id="PF03194">
    <property type="entry name" value="LUC7"/>
    <property type="match status" value="1"/>
</dbReference>
<evidence type="ECO:0000313" key="4">
    <source>
        <dbReference type="EnsemblMetazoa" id="ADIR005746-PA"/>
    </source>
</evidence>
<evidence type="ECO:0000256" key="2">
    <source>
        <dbReference type="SAM" id="Coils"/>
    </source>
</evidence>
<protein>
    <submittedName>
        <fullName evidence="4">Uncharacterized protein</fullName>
    </submittedName>
</protein>
<evidence type="ECO:0000256" key="1">
    <source>
        <dbReference type="ARBA" id="ARBA00005655"/>
    </source>
</evidence>
<reference evidence="5" key="1">
    <citation type="submission" date="2013-03" db="EMBL/GenBank/DDBJ databases">
        <title>The Genome Sequence of Anopheles dirus WRAIR2.</title>
        <authorList>
            <consortium name="The Broad Institute Genomics Platform"/>
            <person name="Neafsey D.E."/>
            <person name="Walton C."/>
            <person name="Walker B."/>
            <person name="Young S.K."/>
            <person name="Zeng Q."/>
            <person name="Gargeya S."/>
            <person name="Fitzgerald M."/>
            <person name="Haas B."/>
            <person name="Abouelleil A."/>
            <person name="Allen A.W."/>
            <person name="Alvarado L."/>
            <person name="Arachchi H.M."/>
            <person name="Berlin A.M."/>
            <person name="Chapman S.B."/>
            <person name="Gainer-Dewar J."/>
            <person name="Goldberg J."/>
            <person name="Griggs A."/>
            <person name="Gujja S."/>
            <person name="Hansen M."/>
            <person name="Howarth C."/>
            <person name="Imamovic A."/>
            <person name="Ireland A."/>
            <person name="Larimer J."/>
            <person name="McCowan C."/>
            <person name="Murphy C."/>
            <person name="Pearson M."/>
            <person name="Poon T.W."/>
            <person name="Priest M."/>
            <person name="Roberts A."/>
            <person name="Saif S."/>
            <person name="Shea T."/>
            <person name="Sisk P."/>
            <person name="Sykes S."/>
            <person name="Wortman J."/>
            <person name="Nusbaum C."/>
            <person name="Birren B."/>
        </authorList>
    </citation>
    <scope>NUCLEOTIDE SEQUENCE [LARGE SCALE GENOMIC DNA]</scope>
    <source>
        <strain evidence="5">WRAIR2</strain>
    </source>
</reference>
<dbReference type="AlphaFoldDB" id="A0A182NDN2"/>
<reference evidence="4" key="2">
    <citation type="submission" date="2020-05" db="UniProtKB">
        <authorList>
            <consortium name="EnsemblMetazoa"/>
        </authorList>
    </citation>
    <scope>IDENTIFICATION</scope>
    <source>
        <strain evidence="4">WRAIR2</strain>
    </source>
</reference>
<proteinExistence type="inferred from homology"/>
<comment type="similarity">
    <text evidence="1">Belongs to the Luc7 family.</text>
</comment>
<dbReference type="GO" id="GO:0006376">
    <property type="term" value="P:mRNA splice site recognition"/>
    <property type="evidence" value="ECO:0007669"/>
    <property type="project" value="InterPro"/>
</dbReference>
<dbReference type="EnsemblMetazoa" id="ADIR005746-RA">
    <property type="protein sequence ID" value="ADIR005746-PA"/>
    <property type="gene ID" value="ADIR005746"/>
</dbReference>
<keyword evidence="5" id="KW-1185">Reference proteome</keyword>
<feature type="region of interest" description="Disordered" evidence="3">
    <location>
        <begin position="248"/>
        <end position="271"/>
    </location>
</feature>
<dbReference type="VEuPathDB" id="VectorBase:ADIR005746"/>
<evidence type="ECO:0000256" key="3">
    <source>
        <dbReference type="SAM" id="MobiDB-lite"/>
    </source>
</evidence>
<sequence length="333" mass="38003">MVDVARQLLDELMGRNRNLDPSASAKEVSWTDEEFCPYFLVKFCPHDLFVNTRADLGQCTKLHDDEAKRLFDDAKPCRKKTQYEEDFLRFCTNMINEVDRKIVKGKQRLLLMNSKTEGGRSVPKQQEQLSSLTERINKLVREAEEAGTRGDVEQAQELMKQCDQLKEEKDVLVKQHESNGWSVTAEIAASQEKQMEVCEVCGAFLIVGDAQQRIDDHLTGKQHLGYSKLRKAVDEMYEARRKNTINLEERRSRDDDRRRRDNVKREEPTEMIGTATSVKTETEIVIVIDVTIVNIRNDPIVMIIVNVIVTTDVTAMTVIESVNVAAAEAINAV</sequence>
<name>A0A182NDN2_9DIPT</name>
<dbReference type="PANTHER" id="PTHR12375">
    <property type="entry name" value="RNA-BINDING PROTEIN LUC7-RELATED"/>
    <property type="match status" value="1"/>
</dbReference>
<accession>A0A182NDN2</accession>
<feature type="coiled-coil region" evidence="2">
    <location>
        <begin position="122"/>
        <end position="175"/>
    </location>
</feature>
<evidence type="ECO:0000313" key="5">
    <source>
        <dbReference type="Proteomes" id="UP000075884"/>
    </source>
</evidence>
<organism evidence="4 5">
    <name type="scientific">Anopheles dirus</name>
    <dbReference type="NCBI Taxonomy" id="7168"/>
    <lineage>
        <taxon>Eukaryota</taxon>
        <taxon>Metazoa</taxon>
        <taxon>Ecdysozoa</taxon>
        <taxon>Arthropoda</taxon>
        <taxon>Hexapoda</taxon>
        <taxon>Insecta</taxon>
        <taxon>Pterygota</taxon>
        <taxon>Neoptera</taxon>
        <taxon>Endopterygota</taxon>
        <taxon>Diptera</taxon>
        <taxon>Nematocera</taxon>
        <taxon>Culicoidea</taxon>
        <taxon>Culicidae</taxon>
        <taxon>Anophelinae</taxon>
        <taxon>Anopheles</taxon>
    </lineage>
</organism>
<dbReference type="GO" id="GO:0005685">
    <property type="term" value="C:U1 snRNP"/>
    <property type="evidence" value="ECO:0007669"/>
    <property type="project" value="InterPro"/>
</dbReference>
<dbReference type="STRING" id="7168.A0A182NDN2"/>
<feature type="compositionally biased region" description="Basic and acidic residues" evidence="3">
    <location>
        <begin position="248"/>
        <end position="268"/>
    </location>
</feature>
<dbReference type="Proteomes" id="UP000075884">
    <property type="component" value="Unassembled WGS sequence"/>
</dbReference>
<dbReference type="GO" id="GO:0003729">
    <property type="term" value="F:mRNA binding"/>
    <property type="evidence" value="ECO:0007669"/>
    <property type="project" value="InterPro"/>
</dbReference>
<dbReference type="InterPro" id="IPR004882">
    <property type="entry name" value="Luc7-rel"/>
</dbReference>
<keyword evidence="2" id="KW-0175">Coiled coil</keyword>